<evidence type="ECO:0000259" key="2">
    <source>
        <dbReference type="Pfam" id="PF25164"/>
    </source>
</evidence>
<evidence type="ECO:0000313" key="4">
    <source>
        <dbReference type="EMBL" id="XCJ15857.1"/>
    </source>
</evidence>
<feature type="domain" description="Competence protein CoiA nuclease-like" evidence="1">
    <location>
        <begin position="77"/>
        <end position="235"/>
    </location>
</feature>
<dbReference type="Pfam" id="PF25164">
    <property type="entry name" value="CoiA_N"/>
    <property type="match status" value="1"/>
</dbReference>
<gene>
    <name evidence="4" type="ORF">ABNN70_08990</name>
</gene>
<organism evidence="4">
    <name type="scientific">Sporolactobacillus sp. Y61</name>
    <dbReference type="NCBI Taxonomy" id="3160863"/>
    <lineage>
        <taxon>Bacteria</taxon>
        <taxon>Bacillati</taxon>
        <taxon>Bacillota</taxon>
        <taxon>Bacilli</taxon>
        <taxon>Bacillales</taxon>
        <taxon>Sporolactobacillaceae</taxon>
        <taxon>Sporolactobacillus</taxon>
    </lineage>
</organism>
<accession>A0AAU8ICC5</accession>
<dbReference type="Pfam" id="PF06054">
    <property type="entry name" value="CoiA_nuc"/>
    <property type="match status" value="1"/>
</dbReference>
<dbReference type="InterPro" id="IPR057252">
    <property type="entry name" value="CoiA_C"/>
</dbReference>
<dbReference type="InterPro" id="IPR057253">
    <property type="entry name" value="CoiA-like_N"/>
</dbReference>
<feature type="domain" description="Competence protein CoiA C-terminal" evidence="3">
    <location>
        <begin position="248"/>
        <end position="372"/>
    </location>
</feature>
<dbReference type="RefSeq" id="WP_353947597.1">
    <property type="nucleotide sequence ID" value="NZ_CP159510.1"/>
</dbReference>
<dbReference type="Pfam" id="PF25166">
    <property type="entry name" value="CoiA_C"/>
    <property type="match status" value="1"/>
</dbReference>
<reference evidence="4" key="1">
    <citation type="submission" date="2024-06" db="EMBL/GenBank/DDBJ databases">
        <authorList>
            <person name="Fan A."/>
            <person name="Zhang F.Y."/>
            <person name="Zhang L."/>
        </authorList>
    </citation>
    <scope>NUCLEOTIDE SEQUENCE</scope>
    <source>
        <strain evidence="4">Y61</strain>
    </source>
</reference>
<dbReference type="PIRSF" id="PIRSF007487">
    <property type="entry name" value="Competence-induced_CoiA_bac"/>
    <property type="match status" value="1"/>
</dbReference>
<sequence length="414" mass="48373">MISGKSEAMLVALRDNGQVLSLVSSSLSRRELMMMRDRENFSCPVCGSPVRLKLGLQKKWHFSHYAKDQCIVESEPESEIHLTGKSDLFKWTRDNGHQAELEYYLKEIRQRPDIFLPGIQPEAIEYQCSSITETTLSDRTAGYRQLGIRPVWIMGGCRKKKKGSYLSLSGFEPLTMAYNRQDGHPFVSSYFVCYYFPSEKLLCFSGHIHSISKTQFISEEMYMPLQQIRPFHLIRPVLPFHPSSFMEKWVHYKRRQRLHVSAHTTESEMLLRVLAYQMRSNYAYFPAFVGIPHEHYVHLSSPPHLWQMWIYLIMSGNRRLWVTPEYLIHRSGGEKVKRFFRRRQLPLCPQISLKTIIKTYLNQLVFLNAVREKEGAYQLKDEAVRVAHDMDRLLQRDAAVLKALSERPDPSPVP</sequence>
<protein>
    <submittedName>
        <fullName evidence="4">Competence protein CoiA family protein</fullName>
    </submittedName>
</protein>
<proteinExistence type="predicted"/>
<dbReference type="InterPro" id="IPR010330">
    <property type="entry name" value="CoiA_nuc"/>
</dbReference>
<evidence type="ECO:0000259" key="1">
    <source>
        <dbReference type="Pfam" id="PF06054"/>
    </source>
</evidence>
<name>A0AAU8ICC5_9BACL</name>
<feature type="domain" description="Competence protein CoiA-like N-terminal" evidence="2">
    <location>
        <begin position="26"/>
        <end position="71"/>
    </location>
</feature>
<dbReference type="AlphaFoldDB" id="A0AAU8ICC5"/>
<evidence type="ECO:0000259" key="3">
    <source>
        <dbReference type="Pfam" id="PF25166"/>
    </source>
</evidence>
<dbReference type="EMBL" id="CP159510">
    <property type="protein sequence ID" value="XCJ15857.1"/>
    <property type="molecule type" value="Genomic_DNA"/>
</dbReference>
<dbReference type="InterPro" id="IPR021176">
    <property type="entry name" value="Competence-induced_CoiA"/>
</dbReference>